<evidence type="ECO:0000313" key="1">
    <source>
        <dbReference type="EnsemblPlants" id="AUR62040140-RA:cds"/>
    </source>
</evidence>
<name>A0A803N469_CHEQI</name>
<organism evidence="1 2">
    <name type="scientific">Chenopodium quinoa</name>
    <name type="common">Quinoa</name>
    <dbReference type="NCBI Taxonomy" id="63459"/>
    <lineage>
        <taxon>Eukaryota</taxon>
        <taxon>Viridiplantae</taxon>
        <taxon>Streptophyta</taxon>
        <taxon>Embryophyta</taxon>
        <taxon>Tracheophyta</taxon>
        <taxon>Spermatophyta</taxon>
        <taxon>Magnoliopsida</taxon>
        <taxon>eudicotyledons</taxon>
        <taxon>Gunneridae</taxon>
        <taxon>Pentapetalae</taxon>
        <taxon>Caryophyllales</taxon>
        <taxon>Chenopodiaceae</taxon>
        <taxon>Chenopodioideae</taxon>
        <taxon>Atripliceae</taxon>
        <taxon>Chenopodium</taxon>
    </lineage>
</organism>
<keyword evidence="2" id="KW-1185">Reference proteome</keyword>
<sequence>MYERCGRLYGYKKEELEAIDKGKSKVYFHGDISTEIGHNQRKVVIDFLEAAAKQDLDRKAVDNLIDMCNLEIVDANYRATTCRFDTLLCVLERESYLSAKERVLGVKEQLEPSSSLVEQDCVVLVGEDFQASIPNPPVIAFNKIELKSQVAESFAISDSSIAEILKGADLEDLHGRFKRVRLLKD</sequence>
<dbReference type="Proteomes" id="UP000596660">
    <property type="component" value="Unplaced"/>
</dbReference>
<dbReference type="AlphaFoldDB" id="A0A803N469"/>
<proteinExistence type="predicted"/>
<dbReference type="EnsemblPlants" id="AUR62040140-RA">
    <property type="protein sequence ID" value="AUR62040140-RA:cds"/>
    <property type="gene ID" value="AUR62040140"/>
</dbReference>
<protein>
    <submittedName>
        <fullName evidence="1">Uncharacterized protein</fullName>
    </submittedName>
</protein>
<dbReference type="Gramene" id="AUR62040140-RA">
    <property type="protein sequence ID" value="AUR62040140-RA:cds"/>
    <property type="gene ID" value="AUR62040140"/>
</dbReference>
<reference evidence="1" key="1">
    <citation type="journal article" date="2017" name="Nature">
        <title>The genome of Chenopodium quinoa.</title>
        <authorList>
            <person name="Jarvis D.E."/>
            <person name="Ho Y.S."/>
            <person name="Lightfoot D.J."/>
            <person name="Schmoeckel S.M."/>
            <person name="Li B."/>
            <person name="Borm T.J.A."/>
            <person name="Ohyanagi H."/>
            <person name="Mineta K."/>
            <person name="Michell C.T."/>
            <person name="Saber N."/>
            <person name="Kharbatia N.M."/>
            <person name="Rupper R.R."/>
            <person name="Sharp A.R."/>
            <person name="Dally N."/>
            <person name="Boughton B.A."/>
            <person name="Woo Y.H."/>
            <person name="Gao G."/>
            <person name="Schijlen E.G.W.M."/>
            <person name="Guo X."/>
            <person name="Momin A.A."/>
            <person name="Negrao S."/>
            <person name="Al-Babili S."/>
            <person name="Gehring C."/>
            <person name="Roessner U."/>
            <person name="Jung C."/>
            <person name="Murphy K."/>
            <person name="Arold S.T."/>
            <person name="Gojobori T."/>
            <person name="van der Linden C.G."/>
            <person name="van Loo E.N."/>
            <person name="Jellen E.N."/>
            <person name="Maughan P.J."/>
            <person name="Tester M."/>
        </authorList>
    </citation>
    <scope>NUCLEOTIDE SEQUENCE [LARGE SCALE GENOMIC DNA]</scope>
    <source>
        <strain evidence="1">cv. PI 614886</strain>
    </source>
</reference>
<accession>A0A803N469</accession>
<reference evidence="1" key="2">
    <citation type="submission" date="2021-03" db="UniProtKB">
        <authorList>
            <consortium name="EnsemblPlants"/>
        </authorList>
    </citation>
    <scope>IDENTIFICATION</scope>
</reference>
<evidence type="ECO:0000313" key="2">
    <source>
        <dbReference type="Proteomes" id="UP000596660"/>
    </source>
</evidence>